<proteinExistence type="predicted"/>
<organism evidence="1 2">
    <name type="scientific">Methanococcus aeolicus (strain ATCC BAA-1280 / DSM 17508 / OCM 812 / Nankai-3)</name>
    <dbReference type="NCBI Taxonomy" id="419665"/>
    <lineage>
        <taxon>Archaea</taxon>
        <taxon>Methanobacteriati</taxon>
        <taxon>Methanobacteriota</taxon>
        <taxon>Methanomada group</taxon>
        <taxon>Methanococci</taxon>
        <taxon>Methanococcales</taxon>
        <taxon>Methanococcaceae</taxon>
        <taxon>Methanococcus</taxon>
    </lineage>
</organism>
<dbReference type="HOGENOM" id="CLU_142653_2_0_2"/>
<dbReference type="InterPro" id="IPR051888">
    <property type="entry name" value="UPF0148_domain"/>
</dbReference>
<dbReference type="STRING" id="419665.Maeo_1131"/>
<dbReference type="PANTHER" id="PTHR16537:SF1">
    <property type="entry name" value="PROTEIN ZNRD2"/>
    <property type="match status" value="1"/>
</dbReference>
<dbReference type="InterPro" id="IPR009563">
    <property type="entry name" value="SSSCA1"/>
</dbReference>
<dbReference type="GeneID" id="5327385"/>
<dbReference type="EMBL" id="CP000743">
    <property type="protein sequence ID" value="ABR56708.1"/>
    <property type="molecule type" value="Genomic_DNA"/>
</dbReference>
<protein>
    <submittedName>
        <fullName evidence="1">Sjogrens syndrome scleroderma autoantigen 1</fullName>
    </submittedName>
</protein>
<reference evidence="1" key="1">
    <citation type="submission" date="2007-06" db="EMBL/GenBank/DDBJ databases">
        <title>Complete sequence of Methanococcus aeolicus Nankai-3.</title>
        <authorList>
            <consortium name="US DOE Joint Genome Institute"/>
            <person name="Copeland A."/>
            <person name="Lucas S."/>
            <person name="Lapidus A."/>
            <person name="Barry K."/>
            <person name="Glavina del Rio T."/>
            <person name="Dalin E."/>
            <person name="Tice H."/>
            <person name="Pitluck S."/>
            <person name="Chain P."/>
            <person name="Malfatti S."/>
            <person name="Shin M."/>
            <person name="Vergez L."/>
            <person name="Schmutz J."/>
            <person name="Larimer F."/>
            <person name="Land M."/>
            <person name="Hauser L."/>
            <person name="Kyrpides N."/>
            <person name="Lykidis A."/>
            <person name="Sieprawska-Lupa M."/>
            <person name="Whitman W.B."/>
            <person name="Richardson P."/>
        </authorList>
    </citation>
    <scope>NUCLEOTIDE SEQUENCE [LARGE SCALE GENOMIC DNA]</scope>
    <source>
        <strain evidence="1">Nankai-3</strain>
    </source>
</reference>
<dbReference type="AlphaFoldDB" id="A6UW36"/>
<dbReference type="RefSeq" id="WP_011973840.1">
    <property type="nucleotide sequence ID" value="NC_009635.1"/>
</dbReference>
<keyword evidence="2" id="KW-1185">Reference proteome</keyword>
<dbReference type="NCBIfam" id="NF001646">
    <property type="entry name" value="PRK00420.1-3"/>
    <property type="match status" value="1"/>
</dbReference>
<dbReference type="KEGG" id="mae:Maeo_1131"/>
<dbReference type="PANTHER" id="PTHR16537">
    <property type="entry name" value="SJOEGREN SYNDROME/SCLERODERMA AUTOANTIGEN 1"/>
    <property type="match status" value="1"/>
</dbReference>
<evidence type="ECO:0000313" key="2">
    <source>
        <dbReference type="Proteomes" id="UP000001106"/>
    </source>
</evidence>
<dbReference type="OrthoDB" id="26305at2157"/>
<sequence>MDFVKMASKEMFKGSKMLSKHCDVCGAPMFEDKEGNEYCPQCNHEDKITNMDNIDKSTSNIDNNNHQEILNKKINYLFDKLDNETDINRITEIGIALKTIMELRYKEI</sequence>
<dbReference type="Proteomes" id="UP000001106">
    <property type="component" value="Chromosome"/>
</dbReference>
<evidence type="ECO:0000313" key="1">
    <source>
        <dbReference type="EMBL" id="ABR56708.1"/>
    </source>
</evidence>
<dbReference type="Pfam" id="PF06677">
    <property type="entry name" value="Auto_anti-p27"/>
    <property type="match status" value="1"/>
</dbReference>
<gene>
    <name evidence="1" type="ordered locus">Maeo_1131</name>
</gene>
<accession>A6UW36</accession>
<dbReference type="eggNOG" id="arCOG00578">
    <property type="taxonomic scope" value="Archaea"/>
</dbReference>
<name>A6UW36_META3</name>